<name>A0A7Y0QJV3_CELFI</name>
<reference evidence="1 2" key="1">
    <citation type="submission" date="2020-04" db="EMBL/GenBank/DDBJ databases">
        <title>Sequencing and Assembly of C. fimi.</title>
        <authorList>
            <person name="Ramsey A.R."/>
        </authorList>
    </citation>
    <scope>NUCLEOTIDE SEQUENCE [LARGE SCALE GENOMIC DNA]</scope>
    <source>
        <strain evidence="1 2">SB</strain>
    </source>
</reference>
<dbReference type="AlphaFoldDB" id="A0A7Y0QJV3"/>
<evidence type="ECO:0000313" key="2">
    <source>
        <dbReference type="Proteomes" id="UP000562124"/>
    </source>
</evidence>
<dbReference type="EMBL" id="JABCJJ010000070">
    <property type="protein sequence ID" value="NMR21737.1"/>
    <property type="molecule type" value="Genomic_DNA"/>
</dbReference>
<dbReference type="Proteomes" id="UP000562124">
    <property type="component" value="Unassembled WGS sequence"/>
</dbReference>
<comment type="caution">
    <text evidence="1">The sequence shown here is derived from an EMBL/GenBank/DDBJ whole genome shotgun (WGS) entry which is preliminary data.</text>
</comment>
<gene>
    <name evidence="1" type="ORF">HIR71_16240</name>
</gene>
<sequence>MGSVTVTAKKLLAEAVKTSGRRSTVQLAEEYARAQKVGQASTPLSELFALGEVPMKLYLTLVMLTRKAPHELFRARPDHYWAEMFGYEELNDAAPEPGAGTRRIRRAFRALSSAGPAGESMVSRTPEPGHGARIAVPIHPPEPSRAPYITIPLELWSRGWINVLSARALFVYLCLRLVLAGKPDSEGAHVSSWDREKFCIKDDTWQRGFKELEGLGLARGAKEDGVPGDRWSTDLHRRKVYYLNNTFLAETNAALRSWGCSPAVRVCGASRGG</sequence>
<keyword evidence="2" id="KW-1185">Reference proteome</keyword>
<accession>A0A7Y0QJV3</accession>
<evidence type="ECO:0000313" key="1">
    <source>
        <dbReference type="EMBL" id="NMR21737.1"/>
    </source>
</evidence>
<proteinExistence type="predicted"/>
<protein>
    <submittedName>
        <fullName evidence="1">Uncharacterized protein</fullName>
    </submittedName>
</protein>
<organism evidence="1 2">
    <name type="scientific">Cellulomonas fimi</name>
    <dbReference type="NCBI Taxonomy" id="1708"/>
    <lineage>
        <taxon>Bacteria</taxon>
        <taxon>Bacillati</taxon>
        <taxon>Actinomycetota</taxon>
        <taxon>Actinomycetes</taxon>
        <taxon>Micrococcales</taxon>
        <taxon>Cellulomonadaceae</taxon>
        <taxon>Cellulomonas</taxon>
    </lineage>
</organism>